<dbReference type="EMBL" id="CP044425">
    <property type="protein sequence ID" value="QFG36192.1"/>
    <property type="molecule type" value="Genomic_DNA"/>
</dbReference>
<dbReference type="SUPFAM" id="SSF52540">
    <property type="entry name" value="P-loop containing nucleoside triphosphate hydrolases"/>
    <property type="match status" value="1"/>
</dbReference>
<evidence type="ECO:0000313" key="3">
    <source>
        <dbReference type="Proteomes" id="UP000273626"/>
    </source>
</evidence>
<name>A0AAE6TTE2_PARPN</name>
<dbReference type="KEGG" id="ppan:ESD82_08090"/>
<protein>
    <submittedName>
        <fullName evidence="1">Polysaccharide biosynthesis protein</fullName>
    </submittedName>
</protein>
<dbReference type="Proteomes" id="UP000273626">
    <property type="component" value="Unassembled WGS sequence"/>
</dbReference>
<keyword evidence="1" id="KW-0614">Plasmid</keyword>
<dbReference type="EMBL" id="RBLI01000003">
    <property type="protein sequence ID" value="RKS43235.1"/>
    <property type="molecule type" value="Genomic_DNA"/>
</dbReference>
<dbReference type="RefSeq" id="WP_147429383.1">
    <property type="nucleotide sequence ID" value="NZ_CP044425.1"/>
</dbReference>
<reference evidence="2 3" key="1">
    <citation type="submission" date="2018-10" db="EMBL/GenBank/DDBJ databases">
        <title>Genomic Encyclopedia of Archaeal and Bacterial Type Strains, Phase II (KMG-II): from individual species to whole genera.</title>
        <authorList>
            <person name="Goeker M."/>
        </authorList>
    </citation>
    <scope>NUCLEOTIDE SEQUENCE [LARGE SCALE GENOMIC DNA]</scope>
    <source>
        <strain evidence="3">ATCC 35512 / DSM 2944 / CIP 106514 / LMD 82.5 / NBRC 102493 / NCCB 82005 / GB17</strain>
        <strain evidence="2">DSM 2944</strain>
    </source>
</reference>
<dbReference type="AlphaFoldDB" id="A0AAE6TTE2"/>
<keyword evidence="3" id="KW-1185">Reference proteome</keyword>
<dbReference type="GeneID" id="51370523"/>
<accession>A0AAE6TTE2</accession>
<geneLocation type="plasmid" evidence="4">
    <name>ppan2</name>
</geneLocation>
<evidence type="ECO:0000313" key="1">
    <source>
        <dbReference type="EMBL" id="QFG36192.1"/>
    </source>
</evidence>
<proteinExistence type="predicted"/>
<evidence type="ECO:0000313" key="4">
    <source>
        <dbReference type="Proteomes" id="UP000326453"/>
    </source>
</evidence>
<geneLocation type="plasmid" evidence="1">
    <name>pPAN2</name>
</geneLocation>
<gene>
    <name evidence="2" type="ORF">BDE18_4199</name>
    <name evidence="1" type="ORF">ESD82_08090</name>
</gene>
<dbReference type="Gene3D" id="3.40.50.300">
    <property type="entry name" value="P-loop containing nucleotide triphosphate hydrolases"/>
    <property type="match status" value="1"/>
</dbReference>
<reference evidence="1 4" key="2">
    <citation type="submission" date="2019-01" db="EMBL/GenBank/DDBJ databases">
        <title>Complete Genome Sequence and Annotation of the Paracoccus pantotrophus type strain DSM 2944.</title>
        <authorList>
            <person name="Bockwoldt J.A."/>
            <person name="Zimmermann M."/>
            <person name="Tiso T."/>
            <person name="Blank L.M."/>
        </authorList>
    </citation>
    <scope>NUCLEOTIDE SEQUENCE [LARGE SCALE GENOMIC DNA]</scope>
    <source>
        <strain evidence="1 4">DSM 2944</strain>
        <plasmid evidence="4">ppan2</plasmid>
        <plasmid evidence="1">pPAN2</plasmid>
    </source>
</reference>
<organism evidence="1 4">
    <name type="scientific">Paracoccus pantotrophus</name>
    <name type="common">Thiosphaera pantotropha</name>
    <dbReference type="NCBI Taxonomy" id="82367"/>
    <lineage>
        <taxon>Bacteria</taxon>
        <taxon>Pseudomonadati</taxon>
        <taxon>Pseudomonadota</taxon>
        <taxon>Alphaproteobacteria</taxon>
        <taxon>Rhodobacterales</taxon>
        <taxon>Paracoccaceae</taxon>
        <taxon>Paracoccus</taxon>
    </lineage>
</organism>
<sequence>MNLILHIGMGKTGSSAIQAALSANADQLALQGAEYLGMWFDMLDPRFRGVQNQEQFFSQTPEEMERAADSLIEVLRVRSAAGIQSFILSNEALSGRAWQLKPMINRLREAGITVRVIGYARHPAAWLPSAYVQWGVRDKVDPGPVQPYEIKARQLVQWYSGLLHWHRQMEEILEVRSYDNAADIVGDFAEAIGFEINVPDKRVLERGEDAEIVLRALFNNRFPKHVLPSAFDQAVLRSLTAVPKLEDVIEASFDYSETDLIIREQAALFDQFADAFGFDLRTFAKAPPSPPEIGALRDRLFDALLEITLGQAQRIRRLEQRLNRLEMEKA</sequence>
<evidence type="ECO:0000313" key="2">
    <source>
        <dbReference type="EMBL" id="RKS43235.1"/>
    </source>
</evidence>
<dbReference type="Proteomes" id="UP000326453">
    <property type="component" value="Plasmid pPAN2"/>
</dbReference>
<dbReference type="InterPro" id="IPR027417">
    <property type="entry name" value="P-loop_NTPase"/>
</dbReference>